<name>A0AAU3IAA7_9ACTN</name>
<dbReference type="EMBL" id="CP109546">
    <property type="protein sequence ID" value="WTZ13255.1"/>
    <property type="molecule type" value="Genomic_DNA"/>
</dbReference>
<proteinExistence type="predicted"/>
<reference evidence="1" key="1">
    <citation type="submission" date="2022-10" db="EMBL/GenBank/DDBJ databases">
        <title>The complete genomes of actinobacterial strains from the NBC collection.</title>
        <authorList>
            <person name="Joergensen T.S."/>
            <person name="Alvarez Arevalo M."/>
            <person name="Sterndorff E.B."/>
            <person name="Faurdal D."/>
            <person name="Vuksanovic O."/>
            <person name="Mourched A.-S."/>
            <person name="Charusanti P."/>
            <person name="Shaw S."/>
            <person name="Blin K."/>
            <person name="Weber T."/>
        </authorList>
    </citation>
    <scope>NUCLEOTIDE SEQUENCE</scope>
    <source>
        <strain evidence="1">NBC_01393</strain>
    </source>
</reference>
<accession>A0AAU3IAA7</accession>
<gene>
    <name evidence="1" type="ORF">OG699_37990</name>
</gene>
<dbReference type="AlphaFoldDB" id="A0AAU3IAA7"/>
<evidence type="ECO:0000313" key="1">
    <source>
        <dbReference type="EMBL" id="WTZ13255.1"/>
    </source>
</evidence>
<sequence length="67" mass="7834">MAKQKHHHQARKALRTYVAAQGAEYRAREPRDSQASDLITDLLLTFSRERAAEILRIVERDNDEDRD</sequence>
<protein>
    <submittedName>
        <fullName evidence="1">Uncharacterized protein</fullName>
    </submittedName>
</protein>
<organism evidence="1">
    <name type="scientific">Streptomyces sp. NBC_01393</name>
    <dbReference type="NCBI Taxonomy" id="2903851"/>
    <lineage>
        <taxon>Bacteria</taxon>
        <taxon>Bacillati</taxon>
        <taxon>Actinomycetota</taxon>
        <taxon>Actinomycetes</taxon>
        <taxon>Kitasatosporales</taxon>
        <taxon>Streptomycetaceae</taxon>
        <taxon>Streptomyces</taxon>
    </lineage>
</organism>